<protein>
    <submittedName>
        <fullName evidence="2">Uncharacterized protein</fullName>
    </submittedName>
</protein>
<proteinExistence type="predicted"/>
<feature type="signal peptide" evidence="1">
    <location>
        <begin position="1"/>
        <end position="21"/>
    </location>
</feature>
<reference evidence="2 3" key="1">
    <citation type="submission" date="2019-12" db="EMBL/GenBank/DDBJ databases">
        <title>Nitratireductor arenosus sp. nov., Isolated from sea sand, Jeju island, South Korea.</title>
        <authorList>
            <person name="Kim W."/>
        </authorList>
    </citation>
    <scope>NUCLEOTIDE SEQUENCE [LARGE SCALE GENOMIC DNA]</scope>
    <source>
        <strain evidence="2 3">CAU 1489</strain>
    </source>
</reference>
<accession>A0A844QIQ0</accession>
<organism evidence="2 3">
    <name type="scientific">Nitratireductor arenosus</name>
    <dbReference type="NCBI Taxonomy" id="2682096"/>
    <lineage>
        <taxon>Bacteria</taxon>
        <taxon>Pseudomonadati</taxon>
        <taxon>Pseudomonadota</taxon>
        <taxon>Alphaproteobacteria</taxon>
        <taxon>Hyphomicrobiales</taxon>
        <taxon>Phyllobacteriaceae</taxon>
        <taxon>Nitratireductor</taxon>
    </lineage>
</organism>
<dbReference type="EMBL" id="WPHG01000002">
    <property type="protein sequence ID" value="MVA97928.1"/>
    <property type="molecule type" value="Genomic_DNA"/>
</dbReference>
<keyword evidence="1" id="KW-0732">Signal</keyword>
<name>A0A844QIQ0_9HYPH</name>
<feature type="chain" id="PRO_5032872391" evidence="1">
    <location>
        <begin position="22"/>
        <end position="131"/>
    </location>
</feature>
<dbReference type="AlphaFoldDB" id="A0A844QIQ0"/>
<sequence length="131" mass="13528">MKIRAAVLAFCLAATATPAVASGGIACTGDGVEVDLSVGRLEVISVLRATVEIGGKVWSTNPEIVPGTPIAVGQAFEDQNRLLIDFTDEAVNAIIGRLRVFSLTEGDGYAAGGVVSFKDEGVFVVDCSERG</sequence>
<comment type="caution">
    <text evidence="2">The sequence shown here is derived from an EMBL/GenBank/DDBJ whole genome shotgun (WGS) entry which is preliminary data.</text>
</comment>
<dbReference type="RefSeq" id="WP_156712831.1">
    <property type="nucleotide sequence ID" value="NZ_WPHG01000002.1"/>
</dbReference>
<evidence type="ECO:0000313" key="2">
    <source>
        <dbReference type="EMBL" id="MVA97928.1"/>
    </source>
</evidence>
<gene>
    <name evidence="2" type="ORF">GN330_11795</name>
</gene>
<evidence type="ECO:0000256" key="1">
    <source>
        <dbReference type="SAM" id="SignalP"/>
    </source>
</evidence>
<evidence type="ECO:0000313" key="3">
    <source>
        <dbReference type="Proteomes" id="UP000463224"/>
    </source>
</evidence>
<dbReference type="Proteomes" id="UP000463224">
    <property type="component" value="Unassembled WGS sequence"/>
</dbReference>
<keyword evidence="3" id="KW-1185">Reference proteome</keyword>
<dbReference type="PROSITE" id="PS51257">
    <property type="entry name" value="PROKAR_LIPOPROTEIN"/>
    <property type="match status" value="1"/>
</dbReference>